<gene>
    <name evidence="1" type="ORF">BD311DRAFT_808739</name>
</gene>
<proteinExistence type="predicted"/>
<sequence>MPIPWNTLANGHRGHGRRSSLYRNQTQTLFQAFEEDGDEDRADGMGLDTLHEAKDDELDADERTTLRKGRSWTSAAIMLNRVAQLYQFRFSTYGFSPNEYLTLLREYVRSWKLERILRCHAISPQVLPGIVSMVWTSPLGSLIECSRRLAP</sequence>
<reference evidence="1" key="1">
    <citation type="submission" date="2019-01" db="EMBL/GenBank/DDBJ databases">
        <title>Draft genome sequences of three monokaryotic isolates of the white-rot basidiomycete fungus Dichomitus squalens.</title>
        <authorList>
            <consortium name="DOE Joint Genome Institute"/>
            <person name="Lopez S.C."/>
            <person name="Andreopoulos B."/>
            <person name="Pangilinan J."/>
            <person name="Lipzen A."/>
            <person name="Riley R."/>
            <person name="Ahrendt S."/>
            <person name="Ng V."/>
            <person name="Barry K."/>
            <person name="Daum C."/>
            <person name="Grigoriev I.V."/>
            <person name="Hilden K.S."/>
            <person name="Makela M.R."/>
            <person name="de Vries R.P."/>
        </authorList>
    </citation>
    <scope>NUCLEOTIDE SEQUENCE [LARGE SCALE GENOMIC DNA]</scope>
    <source>
        <strain evidence="1">OM18370.1</strain>
    </source>
</reference>
<protein>
    <submittedName>
        <fullName evidence="1">Uncharacterized protein</fullName>
    </submittedName>
</protein>
<organism evidence="1">
    <name type="scientific">Dichomitus squalens</name>
    <dbReference type="NCBI Taxonomy" id="114155"/>
    <lineage>
        <taxon>Eukaryota</taxon>
        <taxon>Fungi</taxon>
        <taxon>Dikarya</taxon>
        <taxon>Basidiomycota</taxon>
        <taxon>Agaricomycotina</taxon>
        <taxon>Agaricomycetes</taxon>
        <taxon>Polyporales</taxon>
        <taxon>Polyporaceae</taxon>
        <taxon>Dichomitus</taxon>
    </lineage>
</organism>
<dbReference type="EMBL" id="ML143451">
    <property type="protein sequence ID" value="TBU26068.1"/>
    <property type="molecule type" value="Genomic_DNA"/>
</dbReference>
<dbReference type="Proteomes" id="UP000292957">
    <property type="component" value="Unassembled WGS sequence"/>
</dbReference>
<name>A0A4Q9MHI8_9APHY</name>
<accession>A0A4Q9MHI8</accession>
<evidence type="ECO:0000313" key="1">
    <source>
        <dbReference type="EMBL" id="TBU26068.1"/>
    </source>
</evidence>
<dbReference type="AlphaFoldDB" id="A0A4Q9MHI8"/>